<proteinExistence type="predicted"/>
<keyword evidence="2" id="KW-1185">Reference proteome</keyword>
<evidence type="ECO:0000313" key="2">
    <source>
        <dbReference type="Proteomes" id="UP000605568"/>
    </source>
</evidence>
<sequence>MLLEQDVDRIAEVLLGVPPRSSRYDATQSFVTAAVDTVVPEGLANVPVEKVLELRETFPKDFHRFRGHVGDRFTELRADTTTSLHIDVALDELVRSELAELEDKLRSVRLVPRRVRVWLKADAVRESPVGWLFRTGQALR</sequence>
<accession>A0ABQ3MK70</accession>
<evidence type="ECO:0000313" key="1">
    <source>
        <dbReference type="EMBL" id="GHH50491.1"/>
    </source>
</evidence>
<dbReference type="EMBL" id="BNAR01000010">
    <property type="protein sequence ID" value="GHH50491.1"/>
    <property type="molecule type" value="Genomic_DNA"/>
</dbReference>
<dbReference type="Pfam" id="PF19749">
    <property type="entry name" value="DUF6236"/>
    <property type="match status" value="1"/>
</dbReference>
<name>A0ABQ3MK70_9PSEU</name>
<dbReference type="RefSeq" id="WP_191302642.1">
    <property type="nucleotide sequence ID" value="NZ_BNAR01000010.1"/>
</dbReference>
<organism evidence="1 2">
    <name type="scientific">Lentzea cavernae</name>
    <dbReference type="NCBI Taxonomy" id="2020703"/>
    <lineage>
        <taxon>Bacteria</taxon>
        <taxon>Bacillati</taxon>
        <taxon>Actinomycetota</taxon>
        <taxon>Actinomycetes</taxon>
        <taxon>Pseudonocardiales</taxon>
        <taxon>Pseudonocardiaceae</taxon>
        <taxon>Lentzea</taxon>
    </lineage>
</organism>
<protein>
    <submittedName>
        <fullName evidence="1">Uncharacterized protein</fullName>
    </submittedName>
</protein>
<gene>
    <name evidence="1" type="ORF">GCM10017774_59480</name>
</gene>
<dbReference type="InterPro" id="IPR046203">
    <property type="entry name" value="DUF6236"/>
</dbReference>
<reference evidence="2" key="1">
    <citation type="journal article" date="2019" name="Int. J. Syst. Evol. Microbiol.">
        <title>The Global Catalogue of Microorganisms (GCM) 10K type strain sequencing project: providing services to taxonomists for standard genome sequencing and annotation.</title>
        <authorList>
            <consortium name="The Broad Institute Genomics Platform"/>
            <consortium name="The Broad Institute Genome Sequencing Center for Infectious Disease"/>
            <person name="Wu L."/>
            <person name="Ma J."/>
        </authorList>
    </citation>
    <scope>NUCLEOTIDE SEQUENCE [LARGE SCALE GENOMIC DNA]</scope>
    <source>
        <strain evidence="2">CGMCC 4.7367</strain>
    </source>
</reference>
<comment type="caution">
    <text evidence="1">The sequence shown here is derived from an EMBL/GenBank/DDBJ whole genome shotgun (WGS) entry which is preliminary data.</text>
</comment>
<dbReference type="Proteomes" id="UP000605568">
    <property type="component" value="Unassembled WGS sequence"/>
</dbReference>